<sequence>MLTEFPKVQARKTNVNHVTEVAGYLEVFTAPAIFIFMNGQEVYRGARFIPVNELKQRIERIYSNF</sequence>
<evidence type="ECO:0008006" key="3">
    <source>
        <dbReference type="Google" id="ProtNLM"/>
    </source>
</evidence>
<organism evidence="1 2">
    <name type="scientific">Alteribacillus iranensis</name>
    <dbReference type="NCBI Taxonomy" id="930128"/>
    <lineage>
        <taxon>Bacteria</taxon>
        <taxon>Bacillati</taxon>
        <taxon>Bacillota</taxon>
        <taxon>Bacilli</taxon>
        <taxon>Bacillales</taxon>
        <taxon>Bacillaceae</taxon>
        <taxon>Alteribacillus</taxon>
    </lineage>
</organism>
<dbReference type="EMBL" id="FONT01000006">
    <property type="protein sequence ID" value="SFE94064.1"/>
    <property type="molecule type" value="Genomic_DNA"/>
</dbReference>
<reference evidence="1 2" key="1">
    <citation type="submission" date="2016-10" db="EMBL/GenBank/DDBJ databases">
        <authorList>
            <person name="de Groot N.N."/>
        </authorList>
    </citation>
    <scope>NUCLEOTIDE SEQUENCE [LARGE SCALE GENOMIC DNA]</scope>
    <source>
        <strain evidence="1 2">DSM 23995</strain>
    </source>
</reference>
<proteinExistence type="predicted"/>
<dbReference type="Proteomes" id="UP000199516">
    <property type="component" value="Unassembled WGS sequence"/>
</dbReference>
<gene>
    <name evidence="1" type="ORF">SAMN05192532_106115</name>
</gene>
<dbReference type="InterPro" id="IPR036249">
    <property type="entry name" value="Thioredoxin-like_sf"/>
</dbReference>
<evidence type="ECO:0000313" key="1">
    <source>
        <dbReference type="EMBL" id="SFE94064.1"/>
    </source>
</evidence>
<dbReference type="STRING" id="930128.SAMN05192532_106115"/>
<dbReference type="Gene3D" id="3.40.30.10">
    <property type="entry name" value="Glutaredoxin"/>
    <property type="match status" value="1"/>
</dbReference>
<evidence type="ECO:0000313" key="2">
    <source>
        <dbReference type="Proteomes" id="UP000199516"/>
    </source>
</evidence>
<dbReference type="OrthoDB" id="411356at2"/>
<dbReference type="CDD" id="cd02947">
    <property type="entry name" value="TRX_family"/>
    <property type="match status" value="1"/>
</dbReference>
<dbReference type="SUPFAM" id="SSF52833">
    <property type="entry name" value="Thioredoxin-like"/>
    <property type="match status" value="1"/>
</dbReference>
<dbReference type="AlphaFoldDB" id="A0A1I2ELW4"/>
<name>A0A1I2ELW4_9BACI</name>
<accession>A0A1I2ELW4</accession>
<protein>
    <recommendedName>
        <fullName evidence="3">Thioredoxin</fullName>
    </recommendedName>
</protein>
<keyword evidence="2" id="KW-1185">Reference proteome</keyword>